<dbReference type="Gene3D" id="3.60.10.10">
    <property type="entry name" value="Endonuclease/exonuclease/phosphatase"/>
    <property type="match status" value="1"/>
</dbReference>
<dbReference type="CDD" id="cd01650">
    <property type="entry name" value="RT_nLTR_like"/>
    <property type="match status" value="1"/>
</dbReference>
<dbReference type="InterPro" id="IPR036691">
    <property type="entry name" value="Endo/exonu/phosph_ase_sf"/>
</dbReference>
<sequence length="1077" mass="120349">MLWIIPWMLLGYASPLLPQTPGSWSQASPSSVLALHTWIMPPLYSTSDLHSLNNHLRPDCIDILRETGLLRRPPHRGSGRMFNYNFSTPGSIPSIWSCSRTTTSSLRHHNKRQVHLSNLRPLPQSSQPVKKQRHLKLALLNTRSLNNKSLILNEFITDNNLDFLCITETWHKPLDYFSLNQTTPTGYTYMDKPRPEGRGGGVAAFYRKDIKTSTISIPAAPSFEHLIFKLSGPILLVTAIIYRPPKPNPSFPSDFSDFLTQLSAISPSVLLLGDFNIHLDTDCKSATEFRELLHFFNFTQHVNFPTHSRGHILDLVCSTGLTIHHLSSFNLNISDHLAIIMDIDIPIPIAKDKRTISFRNLKSISPSALSASLTSKISASPPPLTDNPSDLTEYYNETLSSCLNQLAPIKTKTVSFTHSAPWYTSELHKMKSQKRQLERLHKKTGLTVHLQAYTDYLQQYKDALSTARSTYYSHLIHSGSTNPKALFSTVNKLLKPSNNTSNSFTTDKCNSFLSFFQTKINTIYKDLSSSPAPTACTPSPAAPLLTSQSLSQFSPLSPGELPKTMKGMKTSTCVLDPIPSHLIKDSLPAISTLITEIINSSLRSGLVPHSLKLAAVTPILKKPGLNPDIMSNFRPISNLPFLSKILERTVATQLKAHLCSNDLLEPFQSGFRSQHSTETALLKVTNDILLSADSGRLTILILLDLTAAFDTINHTILLSRLESSLGITGTALSWLKSYLTDRQQFIHINNCTSSTVPLSQGVPQGSVLGPLLFILYLLPLGNIIRHHGLHFHCYADDVQLYISTNSITPGDATHSTLSNCLADIKSWMQTNFLKLNCDKSDMIIIGPKSLTKTADCLRLNIDNSTLSPSPHSRNLGVIFDNNLSFEHHINQITRTAFFHLKNIARLRPSLSFPAAETLIHAFITSRIDYCNSILYGTPSKTLKKLQYIQNSAARLLTHTRTRDHITPVLQKLHWLPVPQRIQFKILLLTHKALHNQAPSYLTDLLHRHNPSRSLRSSDANLLTPPSRTKHRTWGDRAFSAAAPSLWNSLPKHIRDCTDLHTFKSLTKTHLFKIAFNV</sequence>
<keyword evidence="3" id="KW-0548">Nucleotidyltransferase</keyword>
<feature type="signal peptide" evidence="1">
    <location>
        <begin position="1"/>
        <end position="18"/>
    </location>
</feature>
<dbReference type="InterPro" id="IPR000477">
    <property type="entry name" value="RT_dom"/>
</dbReference>
<evidence type="ECO:0000313" key="3">
    <source>
        <dbReference type="EMBL" id="KKF09339.1"/>
    </source>
</evidence>
<evidence type="ECO:0000259" key="2">
    <source>
        <dbReference type="PROSITE" id="PS50878"/>
    </source>
</evidence>
<keyword evidence="3" id="KW-0808">Transferase</keyword>
<keyword evidence="3" id="KW-0695">RNA-directed DNA polymerase</keyword>
<organism evidence="3">
    <name type="scientific">Larimichthys crocea</name>
    <name type="common">Large yellow croaker</name>
    <name type="synonym">Pseudosciaena crocea</name>
    <dbReference type="NCBI Taxonomy" id="215358"/>
    <lineage>
        <taxon>Eukaryota</taxon>
        <taxon>Metazoa</taxon>
        <taxon>Chordata</taxon>
        <taxon>Craniata</taxon>
        <taxon>Vertebrata</taxon>
        <taxon>Euteleostomi</taxon>
        <taxon>Actinopterygii</taxon>
        <taxon>Neopterygii</taxon>
        <taxon>Teleostei</taxon>
        <taxon>Neoteleostei</taxon>
        <taxon>Acanthomorphata</taxon>
        <taxon>Eupercaria</taxon>
        <taxon>Sciaenidae</taxon>
        <taxon>Larimichthys</taxon>
    </lineage>
</organism>
<dbReference type="SUPFAM" id="SSF56219">
    <property type="entry name" value="DNase I-like"/>
    <property type="match status" value="1"/>
</dbReference>
<proteinExistence type="predicted"/>
<feature type="domain" description="Reverse transcriptase" evidence="2">
    <location>
        <begin position="600"/>
        <end position="879"/>
    </location>
</feature>
<dbReference type="GO" id="GO:0003964">
    <property type="term" value="F:RNA-directed DNA polymerase activity"/>
    <property type="evidence" value="ECO:0007669"/>
    <property type="project" value="UniProtKB-KW"/>
</dbReference>
<evidence type="ECO:0000256" key="1">
    <source>
        <dbReference type="SAM" id="SignalP"/>
    </source>
</evidence>
<name>A0A0F8AS80_LARCR</name>
<dbReference type="Pfam" id="PF03372">
    <property type="entry name" value="Exo_endo_phos"/>
    <property type="match status" value="1"/>
</dbReference>
<dbReference type="AlphaFoldDB" id="A0A0F8AS80"/>
<dbReference type="PROSITE" id="PS50878">
    <property type="entry name" value="RT_POL"/>
    <property type="match status" value="1"/>
</dbReference>
<dbReference type="SUPFAM" id="SSF56672">
    <property type="entry name" value="DNA/RNA polymerases"/>
    <property type="match status" value="1"/>
</dbReference>
<reference evidence="3" key="1">
    <citation type="journal article" date="2015" name="PLoS Genet.">
        <title>Genome Sequencing of the Perciform Fish Larimichthys crocea Provides Insights into Molecular and Genetic Mechanisms of Stress Adaptation.</title>
        <authorList>
            <person name="Ao J."/>
            <person name="Mu Y."/>
            <person name="Xiang L.X."/>
            <person name="Fan D."/>
            <person name="Feng M."/>
            <person name="Zhang S."/>
            <person name="Shi Q."/>
            <person name="Zhu L.Y."/>
            <person name="Li T."/>
            <person name="Ding Y."/>
            <person name="Nie L."/>
            <person name="Li Q."/>
            <person name="Dong W.R."/>
            <person name="Jiang L."/>
            <person name="Sun B."/>
            <person name="Zhang X."/>
            <person name="Li M."/>
            <person name="Zhang H.Q."/>
            <person name="Xie S."/>
            <person name="Zhu Y."/>
            <person name="Jiang X."/>
            <person name="Wang X."/>
            <person name="Mu P."/>
            <person name="Chen W."/>
            <person name="Yue Z."/>
            <person name="Wang Z."/>
            <person name="Wang J."/>
            <person name="Shao J.Z."/>
            <person name="Chen X."/>
        </authorList>
    </citation>
    <scope>NUCLEOTIDE SEQUENCE [LARGE SCALE GENOMIC DNA]</scope>
    <source>
        <strain evidence="3">SSNF</strain>
        <tissue evidence="3">Blood</tissue>
    </source>
</reference>
<gene>
    <name evidence="3" type="ORF">EH28_00163</name>
</gene>
<dbReference type="EMBL" id="KQ042942">
    <property type="protein sequence ID" value="KKF09339.1"/>
    <property type="molecule type" value="Genomic_DNA"/>
</dbReference>
<dbReference type="InterPro" id="IPR005135">
    <property type="entry name" value="Endo/exonuclease/phosphatase"/>
</dbReference>
<dbReference type="PANTHER" id="PTHR33332">
    <property type="entry name" value="REVERSE TRANSCRIPTASE DOMAIN-CONTAINING PROTEIN"/>
    <property type="match status" value="1"/>
</dbReference>
<dbReference type="Pfam" id="PF00078">
    <property type="entry name" value="RVT_1"/>
    <property type="match status" value="1"/>
</dbReference>
<dbReference type="InterPro" id="IPR043502">
    <property type="entry name" value="DNA/RNA_pol_sf"/>
</dbReference>
<protein>
    <submittedName>
        <fullName evidence="3">RNA-directed DNA polymerase from mobile element jockey</fullName>
    </submittedName>
</protein>
<feature type="chain" id="PRO_5002526888" evidence="1">
    <location>
        <begin position="19"/>
        <end position="1077"/>
    </location>
</feature>
<accession>A0A0F8AS80</accession>
<keyword evidence="1" id="KW-0732">Signal</keyword>